<dbReference type="AlphaFoldDB" id="V6S5K5"/>
<keyword evidence="1" id="KW-0175">Coiled coil</keyword>
<proteinExistence type="predicted"/>
<dbReference type="RefSeq" id="WP_023569338.1">
    <property type="nucleotide sequence ID" value="NZ_AVBI01000001.1"/>
</dbReference>
<comment type="caution">
    <text evidence="2">The sequence shown here is derived from an EMBL/GenBank/DDBJ whole genome shotgun (WGS) entry which is preliminary data.</text>
</comment>
<protein>
    <submittedName>
        <fullName evidence="2">Uncharacterized protein</fullName>
    </submittedName>
</protein>
<dbReference type="Proteomes" id="UP000319848">
    <property type="component" value="Unassembled WGS sequence"/>
</dbReference>
<feature type="coiled-coil region" evidence="1">
    <location>
        <begin position="15"/>
        <end position="57"/>
    </location>
</feature>
<gene>
    <name evidence="2" type="ORF">IP98_01308</name>
</gene>
<sequence length="63" mass="7445">MENLKLHSEGQSDFLQELKKQFDKIVLEIKNKEGLSNEEKHKEIKQVTADFEKAKREALKNLF</sequence>
<evidence type="ECO:0000313" key="3">
    <source>
        <dbReference type="Proteomes" id="UP000319848"/>
    </source>
</evidence>
<dbReference type="STRING" id="1341154.FCR2A7T_01440"/>
<reference evidence="2 3" key="1">
    <citation type="journal article" date="2015" name="Stand. Genomic Sci.">
        <title>Genomic Encyclopedia of Bacterial and Archaeal Type Strains, Phase III: the genomes of soil and plant-associated and newly described type strains.</title>
        <authorList>
            <person name="Whitman W.B."/>
            <person name="Woyke T."/>
            <person name="Klenk H.P."/>
            <person name="Zhou Y."/>
            <person name="Lilburn T.G."/>
            <person name="Beck B.J."/>
            <person name="De Vos P."/>
            <person name="Vandamme P."/>
            <person name="Eisen J.A."/>
            <person name="Garrity G."/>
            <person name="Hugenholtz P."/>
            <person name="Kyrpides N.C."/>
        </authorList>
    </citation>
    <scope>NUCLEOTIDE SEQUENCE [LARGE SCALE GENOMIC DNA]</scope>
    <source>
        <strain evidence="2 3">CGMCC 1.7270</strain>
    </source>
</reference>
<accession>V6S5K5</accession>
<name>V6S5K5_9FLAO</name>
<evidence type="ECO:0000313" key="2">
    <source>
        <dbReference type="EMBL" id="TWI12835.1"/>
    </source>
</evidence>
<keyword evidence="3" id="KW-1185">Reference proteome</keyword>
<evidence type="ECO:0000256" key="1">
    <source>
        <dbReference type="SAM" id="Coils"/>
    </source>
</evidence>
<organism evidence="2 3">
    <name type="scientific">Flavobacterium cauense R2A-7</name>
    <dbReference type="NCBI Taxonomy" id="1341154"/>
    <lineage>
        <taxon>Bacteria</taxon>
        <taxon>Pseudomonadati</taxon>
        <taxon>Bacteroidota</taxon>
        <taxon>Flavobacteriia</taxon>
        <taxon>Flavobacteriales</taxon>
        <taxon>Flavobacteriaceae</taxon>
        <taxon>Flavobacterium</taxon>
    </lineage>
</organism>
<dbReference type="EMBL" id="VLKQ01000005">
    <property type="protein sequence ID" value="TWI12835.1"/>
    <property type="molecule type" value="Genomic_DNA"/>
</dbReference>